<dbReference type="Pfam" id="PF12741">
    <property type="entry name" value="SusD-like"/>
    <property type="match status" value="2"/>
</dbReference>
<gene>
    <name evidence="2" type="ORF">RM519_09985</name>
</gene>
<proteinExistence type="predicted"/>
<sequence length="635" mass="71200">MIKIMKKIGMLLAAFVLIVSCDDFEEINVNPTAASADQVQVEYFINGSIIGAQQDPHIAERVFVLYWSDASRMDNKRVLSEGGYNAGWTADYYRYVGGWLNDINSAIEVADTHLESGNIKEYTSNLKQVSRIWRAYLMSEMADNFGPIAIEGFQGENPDYNSVEDVYMFLLAELKEATAMLDVNVSVPNGVANLDAAYGFDFTKWKAYGTSMRMRLAMRLSEVAPGVAQQEFEDAVNNNAYVSVSSENFKVKEGGGWNSLTNVMSRQWNNHYLSASLNNLAIGLGGINSADQLDADKHAFIKPGDHMGLKFDDHFTTLTNDPSAGFWFDGLHEKIDPRIYALYKIPGDVNDPDFNKYPTWSSSWGDTVRPLLDDNGDEILTVDATNHWNAPSSGDWGEKGAKNRLRYIGTLPRLSHKYRSDQSDRLFFASWESYFLIAEAAVRGWSVPYSAKAAYEQGISESFEYNGVSQHYGNYVLSQDYNRVGTSVSFDHVTEPPATMTMNYVDGYTNTPGTHTFTYPSNTIYEGGSVKNDQLTKIITQKYIAQNPYLALEGWNDHRRLGLPFFENPAIENPLANLPDLTTSNYMTNSVKFYGQRQIYPANFADNVPDGYEQAVGHLGGPDEILTPLWWAKKN</sequence>
<dbReference type="Gene3D" id="1.25.40.390">
    <property type="match status" value="2"/>
</dbReference>
<evidence type="ECO:0000256" key="1">
    <source>
        <dbReference type="SAM" id="SignalP"/>
    </source>
</evidence>
<dbReference type="InterPro" id="IPR011990">
    <property type="entry name" value="TPR-like_helical_dom_sf"/>
</dbReference>
<protein>
    <submittedName>
        <fullName evidence="2">SusD/RagB family nutrient-binding outer membrane lipoprotein</fullName>
    </submittedName>
</protein>
<reference evidence="2 3" key="1">
    <citation type="submission" date="2023-09" db="EMBL/GenBank/DDBJ databases">
        <authorList>
            <person name="Rey-Velasco X."/>
        </authorList>
    </citation>
    <scope>NUCLEOTIDE SEQUENCE [LARGE SCALE GENOMIC DNA]</scope>
    <source>
        <strain evidence="2 3">P050</strain>
    </source>
</reference>
<feature type="chain" id="PRO_5045685661" evidence="1">
    <location>
        <begin position="22"/>
        <end position="635"/>
    </location>
</feature>
<organism evidence="2 3">
    <name type="scientific">Urechidicola vernalis</name>
    <dbReference type="NCBI Taxonomy" id="3075600"/>
    <lineage>
        <taxon>Bacteria</taxon>
        <taxon>Pseudomonadati</taxon>
        <taxon>Bacteroidota</taxon>
        <taxon>Flavobacteriia</taxon>
        <taxon>Flavobacteriales</taxon>
        <taxon>Flavobacteriaceae</taxon>
        <taxon>Urechidicola</taxon>
    </lineage>
</organism>
<evidence type="ECO:0000313" key="2">
    <source>
        <dbReference type="EMBL" id="MDT0553573.1"/>
    </source>
</evidence>
<evidence type="ECO:0000313" key="3">
    <source>
        <dbReference type="Proteomes" id="UP001252186"/>
    </source>
</evidence>
<dbReference type="EMBL" id="JAVRHV010000004">
    <property type="protein sequence ID" value="MDT0553573.1"/>
    <property type="molecule type" value="Genomic_DNA"/>
</dbReference>
<feature type="signal peptide" evidence="1">
    <location>
        <begin position="1"/>
        <end position="21"/>
    </location>
</feature>
<keyword evidence="1" id="KW-0732">Signal</keyword>
<accession>A0ABU2Y929</accession>
<dbReference type="SUPFAM" id="SSF48452">
    <property type="entry name" value="TPR-like"/>
    <property type="match status" value="1"/>
</dbReference>
<dbReference type="InterPro" id="IPR024302">
    <property type="entry name" value="SusD-like"/>
</dbReference>
<comment type="caution">
    <text evidence="2">The sequence shown here is derived from an EMBL/GenBank/DDBJ whole genome shotgun (WGS) entry which is preliminary data.</text>
</comment>
<name>A0ABU2Y929_9FLAO</name>
<keyword evidence="2" id="KW-0449">Lipoprotein</keyword>
<keyword evidence="3" id="KW-1185">Reference proteome</keyword>
<dbReference type="PROSITE" id="PS51257">
    <property type="entry name" value="PROKAR_LIPOPROTEIN"/>
    <property type="match status" value="1"/>
</dbReference>
<dbReference type="RefSeq" id="WP_311593641.1">
    <property type="nucleotide sequence ID" value="NZ_JAVRHV010000004.1"/>
</dbReference>
<dbReference type="Proteomes" id="UP001252186">
    <property type="component" value="Unassembled WGS sequence"/>
</dbReference>